<dbReference type="GO" id="GO:0016787">
    <property type="term" value="F:hydrolase activity"/>
    <property type="evidence" value="ECO:0007669"/>
    <property type="project" value="UniProtKB-KW"/>
</dbReference>
<gene>
    <name evidence="2" type="ORF">A8135_14040</name>
    <name evidence="1" type="ORF">Ljam_1059</name>
</gene>
<keyword evidence="1" id="KW-0378">Hydrolase</keyword>
<name>A0A0W0UG18_9GAMM</name>
<dbReference type="InterPro" id="IPR050582">
    <property type="entry name" value="HAD-like_SerB"/>
</dbReference>
<evidence type="ECO:0000313" key="4">
    <source>
        <dbReference type="Proteomes" id="UP000093336"/>
    </source>
</evidence>
<proteinExistence type="predicted"/>
<dbReference type="Gene3D" id="3.40.50.1000">
    <property type="entry name" value="HAD superfamily/HAD-like"/>
    <property type="match status" value="1"/>
</dbReference>
<dbReference type="InterPro" id="IPR036412">
    <property type="entry name" value="HAD-like_sf"/>
</dbReference>
<evidence type="ECO:0000313" key="3">
    <source>
        <dbReference type="Proteomes" id="UP000054715"/>
    </source>
</evidence>
<keyword evidence="4" id="KW-1185">Reference proteome</keyword>
<dbReference type="InterPro" id="IPR023214">
    <property type="entry name" value="HAD_sf"/>
</dbReference>
<dbReference type="Pfam" id="PF12710">
    <property type="entry name" value="HAD"/>
    <property type="match status" value="1"/>
</dbReference>
<dbReference type="SUPFAM" id="SSF56784">
    <property type="entry name" value="HAD-like"/>
    <property type="match status" value="1"/>
</dbReference>
<dbReference type="RefSeq" id="WP_058449093.1">
    <property type="nucleotide sequence ID" value="NZ_CAAAJF010000019.1"/>
</dbReference>
<organism evidence="1 3">
    <name type="scientific">Legionella jamestowniensis</name>
    <dbReference type="NCBI Taxonomy" id="455"/>
    <lineage>
        <taxon>Bacteria</taxon>
        <taxon>Pseudomonadati</taxon>
        <taxon>Pseudomonadota</taxon>
        <taxon>Gammaproteobacteria</taxon>
        <taxon>Legionellales</taxon>
        <taxon>Legionellaceae</taxon>
        <taxon>Legionella</taxon>
    </lineage>
</organism>
<dbReference type="OrthoDB" id="9784466at2"/>
<dbReference type="EMBL" id="LNYG01000013">
    <property type="protein sequence ID" value="KTD06864.1"/>
    <property type="molecule type" value="Genomic_DNA"/>
</dbReference>
<dbReference type="AlphaFoldDB" id="A0A0W0UG18"/>
<dbReference type="NCBIfam" id="TIGR01490">
    <property type="entry name" value="HAD-SF-IB-hyp1"/>
    <property type="match status" value="1"/>
</dbReference>
<dbReference type="Gene3D" id="1.20.1440.100">
    <property type="entry name" value="SG protein - dephosphorylation function"/>
    <property type="match status" value="1"/>
</dbReference>
<reference evidence="1 3" key="1">
    <citation type="submission" date="2015-11" db="EMBL/GenBank/DDBJ databases">
        <title>Genomic analysis of 38 Legionella species identifies large and diverse effector repertoires.</title>
        <authorList>
            <person name="Burstein D."/>
            <person name="Amaro F."/>
            <person name="Zusman T."/>
            <person name="Lifshitz Z."/>
            <person name="Cohen O."/>
            <person name="Gilbert J.A."/>
            <person name="Pupko T."/>
            <person name="Shuman H.A."/>
            <person name="Segal G."/>
        </authorList>
    </citation>
    <scope>NUCLEOTIDE SEQUENCE [LARGE SCALE GENOMIC DNA]</scope>
    <source>
        <strain evidence="1 3">JA-26-G1-E2</strain>
    </source>
</reference>
<comment type="caution">
    <text evidence="1">The sequence shown here is derived from an EMBL/GenBank/DDBJ whole genome shotgun (WGS) entry which is preliminary data.</text>
</comment>
<accession>A0A0W0UG18</accession>
<dbReference type="Proteomes" id="UP000093336">
    <property type="component" value="Unassembled WGS sequence"/>
</dbReference>
<dbReference type="PATRIC" id="fig|455.5.peg.1123"/>
<dbReference type="NCBIfam" id="TIGR01488">
    <property type="entry name" value="HAD-SF-IB"/>
    <property type="match status" value="1"/>
</dbReference>
<dbReference type="PANTHER" id="PTHR43344">
    <property type="entry name" value="PHOSPHOSERINE PHOSPHATASE"/>
    <property type="match status" value="1"/>
</dbReference>
<dbReference type="InterPro" id="IPR006385">
    <property type="entry name" value="HAD_hydro_SerB1"/>
</dbReference>
<protein>
    <submittedName>
        <fullName evidence="1 2">Haloacid dehalogenase</fullName>
    </submittedName>
</protein>
<dbReference type="EMBL" id="LYOZ01000030">
    <property type="protein sequence ID" value="OCH97608.1"/>
    <property type="molecule type" value="Genomic_DNA"/>
</dbReference>
<dbReference type="STRING" id="455.Ljam_1059"/>
<evidence type="ECO:0000313" key="1">
    <source>
        <dbReference type="EMBL" id="KTD06864.1"/>
    </source>
</evidence>
<reference evidence="2 4" key="2">
    <citation type="submission" date="2016-05" db="EMBL/GenBank/DDBJ databases">
        <authorList>
            <person name="Prochazka B."/>
            <person name="Indra A."/>
            <person name="Hasenberger P."/>
            <person name="Blaschitz M."/>
            <person name="Wagner L."/>
            <person name="Wewalka G."/>
            <person name="Sorschag S."/>
            <person name="Schmid D."/>
            <person name="Ruppitsch W."/>
        </authorList>
    </citation>
    <scope>NUCLEOTIDE SEQUENCE [LARGE SCALE GENOMIC DNA]</scope>
    <source>
        <strain evidence="2 4">974010_12</strain>
    </source>
</reference>
<evidence type="ECO:0000313" key="2">
    <source>
        <dbReference type="EMBL" id="OCH97608.1"/>
    </source>
</evidence>
<sequence length="201" mass="23209">MAEIKIHDTVAIFDFDGTITQKNTTVPFLKFLWGYYFAWKFMTKLPSAIAYQLQLIDIDQLNSAIAKTFLKNLSRDFLYTTGELFSNRILPGLVKPSAFSRLQWHKEQGHYCILATSAYNIYVDYWARQTGFDDIASTRIEFNESNQATGHLEGKSCNGPEKLRRVLELIPEAKTSYAYGDSTGDKELLEFATYPYYREFK</sequence>
<dbReference type="Proteomes" id="UP000054715">
    <property type="component" value="Unassembled WGS sequence"/>
</dbReference>